<dbReference type="AlphaFoldDB" id="A0A9P6TI30"/>
<comment type="caution">
    <text evidence="1">The sequence shown here is derived from an EMBL/GenBank/DDBJ whole genome shotgun (WGS) entry which is preliminary data.</text>
</comment>
<evidence type="ECO:0000313" key="2">
    <source>
        <dbReference type="Proteomes" id="UP000886653"/>
    </source>
</evidence>
<reference evidence="1" key="1">
    <citation type="submission" date="2013-11" db="EMBL/GenBank/DDBJ databases">
        <title>Genome sequence of the fusiform rust pathogen reveals effectors for host alternation and coevolution with pine.</title>
        <authorList>
            <consortium name="DOE Joint Genome Institute"/>
            <person name="Smith K."/>
            <person name="Pendleton A."/>
            <person name="Kubisiak T."/>
            <person name="Anderson C."/>
            <person name="Salamov A."/>
            <person name="Aerts A."/>
            <person name="Riley R."/>
            <person name="Clum A."/>
            <person name="Lindquist E."/>
            <person name="Ence D."/>
            <person name="Campbell M."/>
            <person name="Kronenberg Z."/>
            <person name="Feau N."/>
            <person name="Dhillon B."/>
            <person name="Hamelin R."/>
            <person name="Burleigh J."/>
            <person name="Smith J."/>
            <person name="Yandell M."/>
            <person name="Nelson C."/>
            <person name="Grigoriev I."/>
            <person name="Davis J."/>
        </authorList>
    </citation>
    <scope>NUCLEOTIDE SEQUENCE</scope>
    <source>
        <strain evidence="1">G11</strain>
    </source>
</reference>
<accession>A0A9P6TI30</accession>
<organism evidence="1 2">
    <name type="scientific">Cronartium quercuum f. sp. fusiforme G11</name>
    <dbReference type="NCBI Taxonomy" id="708437"/>
    <lineage>
        <taxon>Eukaryota</taxon>
        <taxon>Fungi</taxon>
        <taxon>Dikarya</taxon>
        <taxon>Basidiomycota</taxon>
        <taxon>Pucciniomycotina</taxon>
        <taxon>Pucciniomycetes</taxon>
        <taxon>Pucciniales</taxon>
        <taxon>Coleosporiaceae</taxon>
        <taxon>Cronartium</taxon>
    </lineage>
</organism>
<name>A0A9P6TI30_9BASI</name>
<gene>
    <name evidence="1" type="ORF">CROQUDRAFT_86807</name>
</gene>
<evidence type="ECO:0000313" key="1">
    <source>
        <dbReference type="EMBL" id="KAG0151388.1"/>
    </source>
</evidence>
<dbReference type="Proteomes" id="UP000886653">
    <property type="component" value="Unassembled WGS sequence"/>
</dbReference>
<sequence>MAGSTDTALEQLTYASIFGSLSYLVVGTCPDFQLSDTLLGLGFEEAGLCDNINLSRGDTWRVDIRDATNTSASKLSKWQDDRFDEDTDGYSLVFRFDLFARVSLTTGHFHTLVVTSPSDILDWMRFLSNSNIHRQSTTSDYINSFSTALVYRLFALSTSPPLYTLTRGRRVVFNSKPFDAFPV</sequence>
<proteinExistence type="predicted"/>
<dbReference type="EMBL" id="MU167213">
    <property type="protein sequence ID" value="KAG0151388.1"/>
    <property type="molecule type" value="Genomic_DNA"/>
</dbReference>
<protein>
    <submittedName>
        <fullName evidence="1">Uncharacterized protein</fullName>
    </submittedName>
</protein>
<keyword evidence="2" id="KW-1185">Reference proteome</keyword>